<evidence type="ECO:0000313" key="4">
    <source>
        <dbReference type="Proteomes" id="UP001595645"/>
    </source>
</evidence>
<dbReference type="Proteomes" id="UP001595645">
    <property type="component" value="Unassembled WGS sequence"/>
</dbReference>
<dbReference type="EMBL" id="JBHRWK010000012">
    <property type="protein sequence ID" value="MFC3449057.1"/>
    <property type="molecule type" value="Genomic_DNA"/>
</dbReference>
<dbReference type="SUPFAM" id="SSF53639">
    <property type="entry name" value="AraD/HMP-PK domain-like"/>
    <property type="match status" value="1"/>
</dbReference>
<feature type="domain" description="Class II aldolase/adducin N-terminal" evidence="2">
    <location>
        <begin position="50"/>
        <end position="90"/>
    </location>
</feature>
<protein>
    <submittedName>
        <fullName evidence="3">Class II aldolase/adducin family protein</fullName>
    </submittedName>
</protein>
<gene>
    <name evidence="3" type="ORF">ACFOSH_06390</name>
</gene>
<name>A0ABV7NTH0_9PSEU</name>
<evidence type="ECO:0000313" key="3">
    <source>
        <dbReference type="EMBL" id="MFC3449057.1"/>
    </source>
</evidence>
<keyword evidence="4" id="KW-1185">Reference proteome</keyword>
<dbReference type="RefSeq" id="WP_378237900.1">
    <property type="nucleotide sequence ID" value="NZ_JBHRWK010000012.1"/>
</dbReference>
<accession>A0ABV7NTH0</accession>
<dbReference type="InterPro" id="IPR001303">
    <property type="entry name" value="Aldolase_II/adducin_N"/>
</dbReference>
<dbReference type="Gene3D" id="3.40.225.10">
    <property type="entry name" value="Class II aldolase/adducin N-terminal domain"/>
    <property type="match status" value="1"/>
</dbReference>
<feature type="compositionally biased region" description="Basic and acidic residues" evidence="1">
    <location>
        <begin position="33"/>
        <end position="43"/>
    </location>
</feature>
<organism evidence="3 4">
    <name type="scientific">Amycolatopsis speibonae</name>
    <dbReference type="NCBI Taxonomy" id="1450224"/>
    <lineage>
        <taxon>Bacteria</taxon>
        <taxon>Bacillati</taxon>
        <taxon>Actinomycetota</taxon>
        <taxon>Actinomycetes</taxon>
        <taxon>Pseudonocardiales</taxon>
        <taxon>Pseudonocardiaceae</taxon>
        <taxon>Amycolatopsis</taxon>
    </lineage>
</organism>
<comment type="caution">
    <text evidence="3">The sequence shown here is derived from an EMBL/GenBank/DDBJ whole genome shotgun (WGS) entry which is preliminary data.</text>
</comment>
<sequence>MIHVHALAPVVAGRRRTAGPGDAQGLRPRRARRPGDDPGDRQRAGHARPRRRVRGGHAAVIVARHGIYVWGDDLRHARHRLECLEWLLRFRVETRLASGERGVR</sequence>
<proteinExistence type="predicted"/>
<feature type="compositionally biased region" description="Basic residues" evidence="1">
    <location>
        <begin position="44"/>
        <end position="55"/>
    </location>
</feature>
<evidence type="ECO:0000259" key="2">
    <source>
        <dbReference type="Pfam" id="PF00596"/>
    </source>
</evidence>
<feature type="region of interest" description="Disordered" evidence="1">
    <location>
        <begin position="1"/>
        <end position="55"/>
    </location>
</feature>
<dbReference type="Pfam" id="PF00596">
    <property type="entry name" value="Aldolase_II"/>
    <property type="match status" value="1"/>
</dbReference>
<reference evidence="4" key="1">
    <citation type="journal article" date="2019" name="Int. J. Syst. Evol. Microbiol.">
        <title>The Global Catalogue of Microorganisms (GCM) 10K type strain sequencing project: providing services to taxonomists for standard genome sequencing and annotation.</title>
        <authorList>
            <consortium name="The Broad Institute Genomics Platform"/>
            <consortium name="The Broad Institute Genome Sequencing Center for Infectious Disease"/>
            <person name="Wu L."/>
            <person name="Ma J."/>
        </authorList>
    </citation>
    <scope>NUCLEOTIDE SEQUENCE [LARGE SCALE GENOMIC DNA]</scope>
    <source>
        <strain evidence="4">CGMCC 4.7676</strain>
    </source>
</reference>
<evidence type="ECO:0000256" key="1">
    <source>
        <dbReference type="SAM" id="MobiDB-lite"/>
    </source>
</evidence>
<dbReference type="InterPro" id="IPR036409">
    <property type="entry name" value="Aldolase_II/adducin_N_sf"/>
</dbReference>